<gene>
    <name evidence="12" type="ORF">XM47_05465</name>
</gene>
<feature type="transmembrane region" description="Helical" evidence="9">
    <location>
        <begin position="165"/>
        <end position="183"/>
    </location>
</feature>
<evidence type="ECO:0000256" key="7">
    <source>
        <dbReference type="ARBA" id="ARBA00023065"/>
    </source>
</evidence>
<evidence type="ECO:0000313" key="12">
    <source>
        <dbReference type="EMBL" id="KMT65915.1"/>
    </source>
</evidence>
<feature type="domain" description="Cation efflux protein cytoplasmic" evidence="11">
    <location>
        <begin position="218"/>
        <end position="293"/>
    </location>
</feature>
<dbReference type="Proteomes" id="UP000037600">
    <property type="component" value="Unassembled WGS sequence"/>
</dbReference>
<dbReference type="InterPro" id="IPR002524">
    <property type="entry name" value="Cation_efflux"/>
</dbReference>
<sequence>MAHNHGHHGHHHGHHHHHTGSEKNIAIAFFLNLGFTIIEIIGGLWTNSTAILADAIHDLGDSLAIGLAWALQTFSKKKPNEQFTYGYRRFSLLAAFINACVLVVGSIWILFESIPRLFNPEMPLAEGMVGLAILGIIVNGAAAWRLSKGESQSEKILNWHLIEDVMGWVAVLIVSLILLVYPIAILDPILSIAFTLFIVVNVIRNLKQTILLFLQSVPDETLVESLTQYLKSLPQIEDLHHLHLWSLDGERHVLTVHLKLASPLDAAEQLALKNTLHENLHQFDLAHTTIELELPNETCRDHNIPY</sequence>
<organism evidence="12 13">
    <name type="scientific">Catenovulum maritimum</name>
    <dbReference type="NCBI Taxonomy" id="1513271"/>
    <lineage>
        <taxon>Bacteria</taxon>
        <taxon>Pseudomonadati</taxon>
        <taxon>Pseudomonadota</taxon>
        <taxon>Gammaproteobacteria</taxon>
        <taxon>Alteromonadales</taxon>
        <taxon>Alteromonadaceae</taxon>
        <taxon>Catenovulum</taxon>
    </lineage>
</organism>
<dbReference type="SUPFAM" id="SSF161111">
    <property type="entry name" value="Cation efflux protein transmembrane domain-like"/>
    <property type="match status" value="1"/>
</dbReference>
<keyword evidence="3" id="KW-0813">Transport</keyword>
<feature type="transmembrane region" description="Helical" evidence="9">
    <location>
        <begin position="92"/>
        <end position="111"/>
    </location>
</feature>
<dbReference type="PATRIC" id="fig|1513271.3.peg.1118"/>
<dbReference type="Pfam" id="PF01545">
    <property type="entry name" value="Cation_efflux"/>
    <property type="match status" value="1"/>
</dbReference>
<dbReference type="GO" id="GO:0005886">
    <property type="term" value="C:plasma membrane"/>
    <property type="evidence" value="ECO:0007669"/>
    <property type="project" value="TreeGrafter"/>
</dbReference>
<dbReference type="EMBL" id="LAZL01000007">
    <property type="protein sequence ID" value="KMT65915.1"/>
    <property type="molecule type" value="Genomic_DNA"/>
</dbReference>
<keyword evidence="6 9" id="KW-1133">Transmembrane helix</keyword>
<keyword evidence="4 9" id="KW-0812">Transmembrane</keyword>
<dbReference type="InterPro" id="IPR027469">
    <property type="entry name" value="Cation_efflux_TMD_sf"/>
</dbReference>
<evidence type="ECO:0000256" key="6">
    <source>
        <dbReference type="ARBA" id="ARBA00022989"/>
    </source>
</evidence>
<evidence type="ECO:0000313" key="13">
    <source>
        <dbReference type="Proteomes" id="UP000037600"/>
    </source>
</evidence>
<dbReference type="RefSeq" id="WP_048690573.1">
    <property type="nucleotide sequence ID" value="NZ_KQ130485.1"/>
</dbReference>
<keyword evidence="7" id="KW-0406">Ion transport</keyword>
<dbReference type="InterPro" id="IPR058533">
    <property type="entry name" value="Cation_efflux_TM"/>
</dbReference>
<dbReference type="PANTHER" id="PTHR11562:SF17">
    <property type="entry name" value="RE54080P-RELATED"/>
    <property type="match status" value="1"/>
</dbReference>
<keyword evidence="5" id="KW-0862">Zinc</keyword>
<dbReference type="Gene3D" id="1.20.1510.10">
    <property type="entry name" value="Cation efflux protein transmembrane domain"/>
    <property type="match status" value="1"/>
</dbReference>
<evidence type="ECO:0000259" key="11">
    <source>
        <dbReference type="Pfam" id="PF16916"/>
    </source>
</evidence>
<proteinExistence type="inferred from homology"/>
<name>A0A0J8GSZ4_9ALTE</name>
<dbReference type="SUPFAM" id="SSF160240">
    <property type="entry name" value="Cation efflux protein cytoplasmic domain-like"/>
    <property type="match status" value="1"/>
</dbReference>
<dbReference type="GO" id="GO:0005385">
    <property type="term" value="F:zinc ion transmembrane transporter activity"/>
    <property type="evidence" value="ECO:0007669"/>
    <property type="project" value="TreeGrafter"/>
</dbReference>
<feature type="transmembrane region" description="Helical" evidence="9">
    <location>
        <begin position="123"/>
        <end position="144"/>
    </location>
</feature>
<evidence type="ECO:0000256" key="4">
    <source>
        <dbReference type="ARBA" id="ARBA00022692"/>
    </source>
</evidence>
<dbReference type="NCBIfam" id="TIGR01297">
    <property type="entry name" value="CDF"/>
    <property type="match status" value="1"/>
</dbReference>
<comment type="subcellular location">
    <subcellularLocation>
        <location evidence="1">Membrane</location>
        <topology evidence="1">Multi-pass membrane protein</topology>
    </subcellularLocation>
</comment>
<dbReference type="STRING" id="1513271.XM47_05465"/>
<keyword evidence="5" id="KW-0864">Zinc transport</keyword>
<keyword evidence="13" id="KW-1185">Reference proteome</keyword>
<feature type="transmembrane region" description="Helical" evidence="9">
    <location>
        <begin position="189"/>
        <end position="206"/>
    </location>
</feature>
<dbReference type="InterPro" id="IPR036837">
    <property type="entry name" value="Cation_efflux_CTD_sf"/>
</dbReference>
<evidence type="ECO:0000256" key="5">
    <source>
        <dbReference type="ARBA" id="ARBA00022906"/>
    </source>
</evidence>
<evidence type="ECO:0000256" key="3">
    <source>
        <dbReference type="ARBA" id="ARBA00022448"/>
    </source>
</evidence>
<feature type="domain" description="Cation efflux protein transmembrane" evidence="10">
    <location>
        <begin position="26"/>
        <end position="212"/>
    </location>
</feature>
<evidence type="ECO:0000256" key="9">
    <source>
        <dbReference type="SAM" id="Phobius"/>
    </source>
</evidence>
<protein>
    <recommendedName>
        <fullName evidence="14">Cobalt transporter</fullName>
    </recommendedName>
</protein>
<reference evidence="12 13" key="1">
    <citation type="submission" date="2015-04" db="EMBL/GenBank/DDBJ databases">
        <title>Draft Genome Sequence of the Novel Agar-Digesting Marine Bacterium Q1.</title>
        <authorList>
            <person name="Li Y."/>
            <person name="Li D."/>
            <person name="Chen G."/>
            <person name="Du Z."/>
        </authorList>
    </citation>
    <scope>NUCLEOTIDE SEQUENCE [LARGE SCALE GENOMIC DNA]</scope>
    <source>
        <strain evidence="12 13">Q1</strain>
    </source>
</reference>
<comment type="caution">
    <text evidence="12">The sequence shown here is derived from an EMBL/GenBank/DDBJ whole genome shotgun (WGS) entry which is preliminary data.</text>
</comment>
<feature type="transmembrane region" description="Helical" evidence="9">
    <location>
        <begin position="25"/>
        <end position="45"/>
    </location>
</feature>
<dbReference type="AlphaFoldDB" id="A0A0J8GSZ4"/>
<dbReference type="Pfam" id="PF16916">
    <property type="entry name" value="ZT_dimer"/>
    <property type="match status" value="1"/>
</dbReference>
<evidence type="ECO:0000259" key="10">
    <source>
        <dbReference type="Pfam" id="PF01545"/>
    </source>
</evidence>
<evidence type="ECO:0000256" key="8">
    <source>
        <dbReference type="ARBA" id="ARBA00023136"/>
    </source>
</evidence>
<dbReference type="OrthoDB" id="9809646at2"/>
<comment type="similarity">
    <text evidence="2">Belongs to the cation diffusion facilitator (CDF) transporter (TC 2.A.4) family. SLC30A subfamily.</text>
</comment>
<evidence type="ECO:0000256" key="2">
    <source>
        <dbReference type="ARBA" id="ARBA00008873"/>
    </source>
</evidence>
<dbReference type="InterPro" id="IPR050681">
    <property type="entry name" value="CDF/SLC30A"/>
</dbReference>
<dbReference type="InterPro" id="IPR027470">
    <property type="entry name" value="Cation_efflux_CTD"/>
</dbReference>
<evidence type="ECO:0008006" key="14">
    <source>
        <dbReference type="Google" id="ProtNLM"/>
    </source>
</evidence>
<evidence type="ECO:0000256" key="1">
    <source>
        <dbReference type="ARBA" id="ARBA00004141"/>
    </source>
</evidence>
<accession>A0A0J8GSZ4</accession>
<dbReference type="PANTHER" id="PTHR11562">
    <property type="entry name" value="CATION EFFLUX PROTEIN/ ZINC TRANSPORTER"/>
    <property type="match status" value="1"/>
</dbReference>
<keyword evidence="8 9" id="KW-0472">Membrane</keyword>